<evidence type="ECO:0000313" key="3">
    <source>
        <dbReference type="EMBL" id="OBT98411.1"/>
    </source>
</evidence>
<sequence>MVKINQKFAKELISKLIEAANSATKLNVHDPDEIAKYALSTLALLAGLIPEIGSTVSSVITLAGQAFLPSGSEPERLWNMLRERIEELIGSKISDYHFKIMKAKIEGFQINMNAFSKVCKEYDEAKNENEKRKAANTVKTSHIAFLFVIRGSIPEFQAKDYEVMTLPLFALAATMHLMLLADGIKNGKDWGYSETNISGMRDEFKKLTSPGTVAKFDRQSLSDERYALQDAIKKGTEWGVPAKVLDTWHEAYSDRFGPKTNIDEIIRDIEAKVTHGPSDYVSYVWKYYEEGRKKVVPYKPHINEPENRGITAGARLRAYADYDSRMAMTVLNYAALWPFLAGEKVTERGMMFLSREIFYGPFGRCTTVGWNESTPPKPSICSSRITSVYVIGGADIECTCMKYDNTWGHSYGKSCGGKPYQLDLERDEYVKSVETKYGHKLGCLKFVTNKDRFLKCGDSRHADKGGSAAPAGYELTSVYITQFESHEPGGCEGIVLGFRPLLTSVLQD</sequence>
<evidence type="ECO:0000259" key="2">
    <source>
        <dbReference type="Pfam" id="PF03945"/>
    </source>
</evidence>
<dbReference type="Pfam" id="PF03945">
    <property type="entry name" value="Endotoxin_N"/>
    <property type="match status" value="1"/>
</dbReference>
<dbReference type="RefSeq" id="XP_018132144.1">
    <property type="nucleotide sequence ID" value="XM_018272682.1"/>
</dbReference>
<feature type="domain" description="Pesticidal crystal protein" evidence="2">
    <location>
        <begin position="47"/>
        <end position="207"/>
    </location>
</feature>
<protein>
    <recommendedName>
        <fullName evidence="5">Pesticidal crystal protein N-terminal domain-containing protein</fullName>
    </recommendedName>
</protein>
<name>A0A1B8GRG2_9PEZI</name>
<dbReference type="Proteomes" id="UP000091956">
    <property type="component" value="Unassembled WGS sequence"/>
</dbReference>
<dbReference type="AlphaFoldDB" id="A0A1B8GRG2"/>
<reference evidence="4" key="2">
    <citation type="journal article" date="2018" name="Nat. Commun.">
        <title>Extreme sensitivity to ultraviolet light in the fungal pathogen causing white-nose syndrome of bats.</title>
        <authorList>
            <person name="Palmer J.M."/>
            <person name="Drees K.P."/>
            <person name="Foster J.T."/>
            <person name="Lindner D.L."/>
        </authorList>
    </citation>
    <scope>NUCLEOTIDE SEQUENCE [LARGE SCALE GENOMIC DNA]</scope>
    <source>
        <strain evidence="4">UAMH 10579</strain>
    </source>
</reference>
<evidence type="ECO:0000313" key="4">
    <source>
        <dbReference type="Proteomes" id="UP000091956"/>
    </source>
</evidence>
<dbReference type="Pfam" id="PF01419">
    <property type="entry name" value="Jacalin"/>
    <property type="match status" value="1"/>
</dbReference>
<dbReference type="Gene3D" id="1.20.190.10">
    <property type="entry name" value="Pesticidal crystal protein, N-terminal domain"/>
    <property type="match status" value="2"/>
</dbReference>
<dbReference type="InterPro" id="IPR036716">
    <property type="entry name" value="Pest_crys_N_sf"/>
</dbReference>
<dbReference type="InterPro" id="IPR038979">
    <property type="entry name" value="Pest_crys"/>
</dbReference>
<keyword evidence="4" id="KW-1185">Reference proteome</keyword>
<evidence type="ECO:0000259" key="1">
    <source>
        <dbReference type="Pfam" id="PF01419"/>
    </source>
</evidence>
<dbReference type="SUPFAM" id="SSF56849">
    <property type="entry name" value="delta-Endotoxin (insectocide), N-terminal domain"/>
    <property type="match status" value="2"/>
</dbReference>
<accession>A0A1B8GRG2</accession>
<dbReference type="GO" id="GO:0001907">
    <property type="term" value="P:symbiont-mediated killing of host cell"/>
    <property type="evidence" value="ECO:0007669"/>
    <property type="project" value="InterPro"/>
</dbReference>
<dbReference type="InterPro" id="IPR036404">
    <property type="entry name" value="Jacalin-like_lectin_dom_sf"/>
</dbReference>
<dbReference type="InterPro" id="IPR005639">
    <property type="entry name" value="Pest_crys_dom_I"/>
</dbReference>
<organism evidence="3 4">
    <name type="scientific">Pseudogymnoascus verrucosus</name>
    <dbReference type="NCBI Taxonomy" id="342668"/>
    <lineage>
        <taxon>Eukaryota</taxon>
        <taxon>Fungi</taxon>
        <taxon>Dikarya</taxon>
        <taxon>Ascomycota</taxon>
        <taxon>Pezizomycotina</taxon>
        <taxon>Leotiomycetes</taxon>
        <taxon>Thelebolales</taxon>
        <taxon>Thelebolaceae</taxon>
        <taxon>Pseudogymnoascus</taxon>
    </lineage>
</organism>
<dbReference type="PANTHER" id="PTHR37003">
    <property type="entry name" value="ENDOTOXIN_N DOMAIN-CONTAINING PROTEIN-RELATED"/>
    <property type="match status" value="1"/>
</dbReference>
<feature type="domain" description="Jacalin-type lectin" evidence="1">
    <location>
        <begin position="383"/>
        <end position="458"/>
    </location>
</feature>
<dbReference type="GeneID" id="28836570"/>
<evidence type="ECO:0008006" key="5">
    <source>
        <dbReference type="Google" id="ProtNLM"/>
    </source>
</evidence>
<dbReference type="InterPro" id="IPR001229">
    <property type="entry name" value="Jacalin-like_lectin_dom"/>
</dbReference>
<dbReference type="Gene3D" id="2.100.10.30">
    <property type="entry name" value="Jacalin-like lectin domain"/>
    <property type="match status" value="1"/>
</dbReference>
<reference evidence="3 4" key="1">
    <citation type="submission" date="2016-03" db="EMBL/GenBank/DDBJ databases">
        <title>Comparative genomics of Pseudogymnoascus destructans, the fungus causing white-nose syndrome of bats.</title>
        <authorList>
            <person name="Palmer J.M."/>
            <person name="Drees K.P."/>
            <person name="Foster J.T."/>
            <person name="Lindner D.L."/>
        </authorList>
    </citation>
    <scope>NUCLEOTIDE SEQUENCE [LARGE SCALE GENOMIC DNA]</scope>
    <source>
        <strain evidence="3 4">UAMH 10579</strain>
    </source>
</reference>
<dbReference type="GO" id="GO:0090729">
    <property type="term" value="F:toxin activity"/>
    <property type="evidence" value="ECO:0007669"/>
    <property type="project" value="InterPro"/>
</dbReference>
<dbReference type="PANTHER" id="PTHR37003:SF2">
    <property type="entry name" value="PESTICIDAL CRYSTAL PROTEIN N-TERMINAL DOMAIN-CONTAINING PROTEIN"/>
    <property type="match status" value="1"/>
</dbReference>
<gene>
    <name evidence="3" type="ORF">VE01_03184</name>
</gene>
<dbReference type="EMBL" id="KV460217">
    <property type="protein sequence ID" value="OBT98411.1"/>
    <property type="molecule type" value="Genomic_DNA"/>
</dbReference>
<dbReference type="SUPFAM" id="SSF51101">
    <property type="entry name" value="Mannose-binding lectins"/>
    <property type="match status" value="1"/>
</dbReference>
<proteinExistence type="predicted"/>